<feature type="domain" description="EAL" evidence="2">
    <location>
        <begin position="502"/>
        <end position="757"/>
    </location>
</feature>
<gene>
    <name evidence="4" type="ORF">MUB46_07925</name>
</gene>
<dbReference type="Proteomes" id="UP001320898">
    <property type="component" value="Unassembled WGS sequence"/>
</dbReference>
<feature type="domain" description="GGDEF" evidence="3">
    <location>
        <begin position="359"/>
        <end position="493"/>
    </location>
</feature>
<dbReference type="InterPro" id="IPR001633">
    <property type="entry name" value="EAL_dom"/>
</dbReference>
<dbReference type="CDD" id="cd00130">
    <property type="entry name" value="PAS"/>
    <property type="match status" value="1"/>
</dbReference>
<sequence length="773" mass="85424">MPAKKTEFIRGIAGRGYGIIRRMGPSDAIFLIVTVVGVALFTWRTIDGTPYNPVLVLALRGTFLAFTVWYVLIGVRRRQLLSYFSEAIEKTPTAFAIYDERDRLVARNRAYELAHGSAFDHLREPIHYKDVVEAACPPTLPPAVQRREKDLSLYHHRHATGKPFDRLYSDGRWLRVIKARTASGANVGVGIDVTELYEAKAAADREHSRFRGLAETLPIGIWHFDSEGRTIFVNRDLLDLFDLSGQTDIANVAAPYFIAAHVEGFDPAQLNDDNNKLGNLAIRTRDGRTRHVIIRTSALPAEAPGLGETIMSFIDVTPLKEAERRIDYLAHRDMLTGARNRAAFAQAIETAADISTDDDPCWILSMDLDDFKPINDQFGHAVGDTLLKEVVNRIETIGSPDSFLYRLGGDEFCIMLMGLSRPQVEDVAIAILQAIDHPFQLGHNRICVAASIGIAAIPLDATDADSAQRYADLALYSVKKRPGGGGGYAFFTKELAERDLQERIMTLDLSRALAGNDFEFAFQPIFRRADRAVVAIEALLRWTNRRTGEMVPPARFIAAAERSGIISRIDHWVFARVAAYVSGLVTRGIAPPLTMINMSPLTLEEAGFIAGIDQILRKFPDIGGHLCIEITEGVMVDDRVRLRETFRKLGDRGIRTAIDDFGTGQTSVALLRDIPVGFIKIDRSYVAGLETDPQAMAIVATIVRLSRDLGIRVIGEGVETQEQLSALETAGCDLIQGYLWSRPIAAAEVEALLERADATDPPTATHPVSDRLP</sequence>
<keyword evidence="1" id="KW-0472">Membrane</keyword>
<evidence type="ECO:0000256" key="1">
    <source>
        <dbReference type="SAM" id="Phobius"/>
    </source>
</evidence>
<dbReference type="CDD" id="cd01949">
    <property type="entry name" value="GGDEF"/>
    <property type="match status" value="1"/>
</dbReference>
<dbReference type="SMART" id="SM00052">
    <property type="entry name" value="EAL"/>
    <property type="match status" value="1"/>
</dbReference>
<dbReference type="SUPFAM" id="SSF55073">
    <property type="entry name" value="Nucleotide cyclase"/>
    <property type="match status" value="1"/>
</dbReference>
<dbReference type="EMBL" id="JALIDZ010000003">
    <property type="protein sequence ID" value="MCT8971779.1"/>
    <property type="molecule type" value="Genomic_DNA"/>
</dbReference>
<name>A0AAW5QZL2_9HYPH</name>
<dbReference type="Gene3D" id="3.20.20.450">
    <property type="entry name" value="EAL domain"/>
    <property type="match status" value="1"/>
</dbReference>
<dbReference type="PANTHER" id="PTHR44757:SF2">
    <property type="entry name" value="BIOFILM ARCHITECTURE MAINTENANCE PROTEIN MBAA"/>
    <property type="match status" value="1"/>
</dbReference>
<feature type="transmembrane region" description="Helical" evidence="1">
    <location>
        <begin position="28"/>
        <end position="46"/>
    </location>
</feature>
<dbReference type="SUPFAM" id="SSF141868">
    <property type="entry name" value="EAL domain-like"/>
    <property type="match status" value="1"/>
</dbReference>
<dbReference type="SUPFAM" id="SSF55785">
    <property type="entry name" value="PYP-like sensor domain (PAS domain)"/>
    <property type="match status" value="1"/>
</dbReference>
<dbReference type="InterPro" id="IPR035965">
    <property type="entry name" value="PAS-like_dom_sf"/>
</dbReference>
<proteinExistence type="predicted"/>
<dbReference type="NCBIfam" id="TIGR00254">
    <property type="entry name" value="GGDEF"/>
    <property type="match status" value="1"/>
</dbReference>
<dbReference type="Pfam" id="PF00563">
    <property type="entry name" value="EAL"/>
    <property type="match status" value="1"/>
</dbReference>
<dbReference type="SMART" id="SM00091">
    <property type="entry name" value="PAS"/>
    <property type="match status" value="2"/>
</dbReference>
<evidence type="ECO:0000313" key="5">
    <source>
        <dbReference type="Proteomes" id="UP001320898"/>
    </source>
</evidence>
<organism evidence="4 5">
    <name type="scientific">Microbaculum marinisediminis</name>
    <dbReference type="NCBI Taxonomy" id="2931392"/>
    <lineage>
        <taxon>Bacteria</taxon>
        <taxon>Pseudomonadati</taxon>
        <taxon>Pseudomonadota</taxon>
        <taxon>Alphaproteobacteria</taxon>
        <taxon>Hyphomicrobiales</taxon>
        <taxon>Tepidamorphaceae</taxon>
        <taxon>Microbaculum</taxon>
    </lineage>
</organism>
<keyword evidence="1" id="KW-0812">Transmembrane</keyword>
<dbReference type="PANTHER" id="PTHR44757">
    <property type="entry name" value="DIGUANYLATE CYCLASE DGCP"/>
    <property type="match status" value="1"/>
</dbReference>
<dbReference type="InterPro" id="IPR043128">
    <property type="entry name" value="Rev_trsase/Diguanyl_cyclase"/>
</dbReference>
<dbReference type="Gene3D" id="3.30.70.270">
    <property type="match status" value="1"/>
</dbReference>
<dbReference type="InterPro" id="IPR029787">
    <property type="entry name" value="Nucleotide_cyclase"/>
</dbReference>
<keyword evidence="5" id="KW-1185">Reference proteome</keyword>
<evidence type="ECO:0000259" key="3">
    <source>
        <dbReference type="PROSITE" id="PS50887"/>
    </source>
</evidence>
<dbReference type="AlphaFoldDB" id="A0AAW5QZL2"/>
<dbReference type="Pfam" id="PF13188">
    <property type="entry name" value="PAS_8"/>
    <property type="match status" value="1"/>
</dbReference>
<dbReference type="Gene3D" id="3.30.450.20">
    <property type="entry name" value="PAS domain"/>
    <property type="match status" value="1"/>
</dbReference>
<evidence type="ECO:0000313" key="4">
    <source>
        <dbReference type="EMBL" id="MCT8971779.1"/>
    </source>
</evidence>
<feature type="transmembrane region" description="Helical" evidence="1">
    <location>
        <begin position="52"/>
        <end position="73"/>
    </location>
</feature>
<dbReference type="InterPro" id="IPR000014">
    <property type="entry name" value="PAS"/>
</dbReference>
<dbReference type="PROSITE" id="PS50883">
    <property type="entry name" value="EAL"/>
    <property type="match status" value="1"/>
</dbReference>
<dbReference type="RefSeq" id="WP_261615350.1">
    <property type="nucleotide sequence ID" value="NZ_JALIDZ010000003.1"/>
</dbReference>
<dbReference type="SMART" id="SM00267">
    <property type="entry name" value="GGDEF"/>
    <property type="match status" value="1"/>
</dbReference>
<reference evidence="4 5" key="1">
    <citation type="submission" date="2022-04" db="EMBL/GenBank/DDBJ databases">
        <authorList>
            <person name="Ye Y.-Q."/>
            <person name="Du Z.-J."/>
        </authorList>
    </citation>
    <scope>NUCLEOTIDE SEQUENCE [LARGE SCALE GENOMIC DNA]</scope>
    <source>
        <strain evidence="4 5">A6E488</strain>
    </source>
</reference>
<accession>A0AAW5QZL2</accession>
<evidence type="ECO:0000259" key="2">
    <source>
        <dbReference type="PROSITE" id="PS50883"/>
    </source>
</evidence>
<dbReference type="PROSITE" id="PS50887">
    <property type="entry name" value="GGDEF"/>
    <property type="match status" value="1"/>
</dbReference>
<dbReference type="Pfam" id="PF00990">
    <property type="entry name" value="GGDEF"/>
    <property type="match status" value="1"/>
</dbReference>
<keyword evidence="1" id="KW-1133">Transmembrane helix</keyword>
<dbReference type="InterPro" id="IPR000160">
    <property type="entry name" value="GGDEF_dom"/>
</dbReference>
<dbReference type="InterPro" id="IPR052155">
    <property type="entry name" value="Biofilm_reg_signaling"/>
</dbReference>
<dbReference type="NCBIfam" id="TIGR00229">
    <property type="entry name" value="sensory_box"/>
    <property type="match status" value="1"/>
</dbReference>
<dbReference type="CDD" id="cd01948">
    <property type="entry name" value="EAL"/>
    <property type="match status" value="1"/>
</dbReference>
<dbReference type="InterPro" id="IPR035919">
    <property type="entry name" value="EAL_sf"/>
</dbReference>
<comment type="caution">
    <text evidence="4">The sequence shown here is derived from an EMBL/GenBank/DDBJ whole genome shotgun (WGS) entry which is preliminary data.</text>
</comment>
<protein>
    <submittedName>
        <fullName evidence="4">Bifunctional diguanylate cyclase/phosphodiesterase</fullName>
    </submittedName>
</protein>